<feature type="DNA-binding region" description="OmpR/PhoB-type" evidence="2">
    <location>
        <begin position="1"/>
        <end position="102"/>
    </location>
</feature>
<dbReference type="InterPro" id="IPR016032">
    <property type="entry name" value="Sig_transdc_resp-reg_C-effctor"/>
</dbReference>
<keyword evidence="3" id="KW-1133">Transmembrane helix</keyword>
<organism evidence="5 6">
    <name type="scientific">Pantoea cypripedii</name>
    <name type="common">Pectobacterium cypripedii</name>
    <name type="synonym">Erwinia cypripedii</name>
    <dbReference type="NCBI Taxonomy" id="55209"/>
    <lineage>
        <taxon>Bacteria</taxon>
        <taxon>Pseudomonadati</taxon>
        <taxon>Pseudomonadota</taxon>
        <taxon>Gammaproteobacteria</taxon>
        <taxon>Enterobacterales</taxon>
        <taxon>Erwiniaceae</taxon>
        <taxon>Pantoea</taxon>
    </lineage>
</organism>
<dbReference type="GO" id="GO:0000160">
    <property type="term" value="P:phosphorelay signal transduction system"/>
    <property type="evidence" value="ECO:0007669"/>
    <property type="project" value="InterPro"/>
</dbReference>
<evidence type="ECO:0000313" key="5">
    <source>
        <dbReference type="EMBL" id="ORM88124.1"/>
    </source>
</evidence>
<dbReference type="Pfam" id="PF00486">
    <property type="entry name" value="Trans_reg_C"/>
    <property type="match status" value="1"/>
</dbReference>
<dbReference type="SMART" id="SM00862">
    <property type="entry name" value="Trans_reg_C"/>
    <property type="match status" value="1"/>
</dbReference>
<dbReference type="STRING" id="55209.HA50_29790"/>
<keyword evidence="6" id="KW-1185">Reference proteome</keyword>
<dbReference type="InterPro" id="IPR036388">
    <property type="entry name" value="WH-like_DNA-bd_sf"/>
</dbReference>
<accession>A0A1X1EH93</accession>
<sequence length="259" mass="29111">MIYTIDGTVTYNSDDCTLNHLPTQETLSLSLSSGRLFEQLLNSNGEILTRDALLTEVWDKYGLRGSNNNLNQYLSIVRRALASFGCENLIITVPKMGIRLNTEIPITREETIKEEASTSAPDSPLYPDGHRATHGHTNYLLLLTVLMVCLIASGSWYYRVVRSGEQEITPVSIPLAGGCNVVFVQGVDSHDQPMLEKQIQQMLRENHQTCDSSRRLYFDKITAFSAQNYGRTTLSSCKLNDSGHVIACDNFYYLDWRMG</sequence>
<dbReference type="OrthoDB" id="5801519at2"/>
<dbReference type="SUPFAM" id="SSF46894">
    <property type="entry name" value="C-terminal effector domain of the bipartite response regulators"/>
    <property type="match status" value="1"/>
</dbReference>
<feature type="transmembrane region" description="Helical" evidence="3">
    <location>
        <begin position="139"/>
        <end position="158"/>
    </location>
</feature>
<dbReference type="RefSeq" id="WP_084881090.1">
    <property type="nucleotide sequence ID" value="NZ_JAGGMY010000004.1"/>
</dbReference>
<protein>
    <submittedName>
        <fullName evidence="5">Transcriptional regulator</fullName>
    </submittedName>
</protein>
<proteinExistence type="predicted"/>
<evidence type="ECO:0000259" key="4">
    <source>
        <dbReference type="PROSITE" id="PS51755"/>
    </source>
</evidence>
<reference evidence="5 6" key="1">
    <citation type="journal article" date="2017" name="Antonie Van Leeuwenhoek">
        <title>Phylogenomic resolution of the bacterial genus Pantoea and its relationship with Erwinia and Tatumella.</title>
        <authorList>
            <person name="Palmer M."/>
            <person name="Steenkamp E.T."/>
            <person name="Coetzee M.P."/>
            <person name="Chan W.Y."/>
            <person name="van Zyl E."/>
            <person name="De Maayer P."/>
            <person name="Coutinho T.A."/>
            <person name="Blom J."/>
            <person name="Smits T.H."/>
            <person name="Duffy B."/>
            <person name="Venter S.N."/>
        </authorList>
    </citation>
    <scope>NUCLEOTIDE SEQUENCE [LARGE SCALE GENOMIC DNA]</scope>
    <source>
        <strain evidence="5 6">LMG 2657</strain>
    </source>
</reference>
<dbReference type="CDD" id="cd00383">
    <property type="entry name" value="trans_reg_C"/>
    <property type="match status" value="1"/>
</dbReference>
<keyword evidence="3" id="KW-0812">Transmembrane</keyword>
<name>A0A1X1EH93_PANCY</name>
<evidence type="ECO:0000313" key="6">
    <source>
        <dbReference type="Proteomes" id="UP000193749"/>
    </source>
</evidence>
<evidence type="ECO:0000256" key="1">
    <source>
        <dbReference type="ARBA" id="ARBA00023125"/>
    </source>
</evidence>
<evidence type="ECO:0000256" key="2">
    <source>
        <dbReference type="PROSITE-ProRule" id="PRU01091"/>
    </source>
</evidence>
<keyword evidence="3" id="KW-0472">Membrane</keyword>
<dbReference type="GO" id="GO:0003677">
    <property type="term" value="F:DNA binding"/>
    <property type="evidence" value="ECO:0007669"/>
    <property type="project" value="UniProtKB-UniRule"/>
</dbReference>
<dbReference type="EMBL" id="MLJI01000003">
    <property type="protein sequence ID" value="ORM88124.1"/>
    <property type="molecule type" value="Genomic_DNA"/>
</dbReference>
<dbReference type="AlphaFoldDB" id="A0A1X1EH93"/>
<dbReference type="Proteomes" id="UP000193749">
    <property type="component" value="Unassembled WGS sequence"/>
</dbReference>
<dbReference type="InterPro" id="IPR001867">
    <property type="entry name" value="OmpR/PhoB-type_DNA-bd"/>
</dbReference>
<evidence type="ECO:0000256" key="3">
    <source>
        <dbReference type="SAM" id="Phobius"/>
    </source>
</evidence>
<keyword evidence="1 2" id="KW-0238">DNA-binding</keyword>
<comment type="caution">
    <text evidence="5">The sequence shown here is derived from an EMBL/GenBank/DDBJ whole genome shotgun (WGS) entry which is preliminary data.</text>
</comment>
<feature type="domain" description="OmpR/PhoB-type" evidence="4">
    <location>
        <begin position="1"/>
        <end position="102"/>
    </location>
</feature>
<dbReference type="Gene3D" id="1.10.10.10">
    <property type="entry name" value="Winged helix-like DNA-binding domain superfamily/Winged helix DNA-binding domain"/>
    <property type="match status" value="1"/>
</dbReference>
<dbReference type="GO" id="GO:0006355">
    <property type="term" value="P:regulation of DNA-templated transcription"/>
    <property type="evidence" value="ECO:0007669"/>
    <property type="project" value="InterPro"/>
</dbReference>
<gene>
    <name evidence="5" type="ORF">HA50_29790</name>
</gene>
<dbReference type="PROSITE" id="PS51755">
    <property type="entry name" value="OMPR_PHOB"/>
    <property type="match status" value="1"/>
</dbReference>